<keyword evidence="1" id="KW-0547">Nucleotide-binding</keyword>
<evidence type="ECO:0000313" key="3">
    <source>
        <dbReference type="EMBL" id="PIR87991.1"/>
    </source>
</evidence>
<dbReference type="GO" id="GO:0009432">
    <property type="term" value="P:SOS response"/>
    <property type="evidence" value="ECO:0007669"/>
    <property type="project" value="TreeGrafter"/>
</dbReference>
<evidence type="ECO:0000259" key="2">
    <source>
        <dbReference type="PROSITE" id="PS50975"/>
    </source>
</evidence>
<reference evidence="4" key="1">
    <citation type="submission" date="2017-09" db="EMBL/GenBank/DDBJ databases">
        <title>Depth-based differentiation of microbial function through sediment-hosted aquifers and enrichment of novel symbionts in the deep terrestrial subsurface.</title>
        <authorList>
            <person name="Probst A.J."/>
            <person name="Ladd B."/>
            <person name="Jarett J.K."/>
            <person name="Geller-Mcgrath D.E."/>
            <person name="Sieber C.M.K."/>
            <person name="Emerson J.B."/>
            <person name="Anantharaman K."/>
            <person name="Thomas B.C."/>
            <person name="Malmstrom R."/>
            <person name="Stieglmeier M."/>
            <person name="Klingl A."/>
            <person name="Woyke T."/>
            <person name="Ryan C.M."/>
            <person name="Banfield J.F."/>
        </authorList>
    </citation>
    <scope>NUCLEOTIDE SEQUENCE [LARGE SCALE GENOMIC DNA]</scope>
</reference>
<keyword evidence="1" id="KW-0067">ATP-binding</keyword>
<proteinExistence type="predicted"/>
<name>A0A2H0UNP0_9BACT</name>
<accession>A0A2H0UNP0</accession>
<dbReference type="EMBL" id="PFBC01000027">
    <property type="protein sequence ID" value="PIR87991.1"/>
    <property type="molecule type" value="Genomic_DNA"/>
</dbReference>
<dbReference type="SUPFAM" id="SSF56059">
    <property type="entry name" value="Glutathione synthetase ATP-binding domain-like"/>
    <property type="match status" value="1"/>
</dbReference>
<gene>
    <name evidence="3" type="ORF">COU10_01635</name>
</gene>
<dbReference type="PANTHER" id="PTHR21621:SF7">
    <property type="entry name" value="RIBOSOMAL PROTEIN BS6--L-GLUTAMATE LIGASE"/>
    <property type="match status" value="1"/>
</dbReference>
<dbReference type="InterPro" id="IPR011761">
    <property type="entry name" value="ATP-grasp"/>
</dbReference>
<dbReference type="GO" id="GO:0018169">
    <property type="term" value="F:ribosomal S6-glutamic acid ligase activity"/>
    <property type="evidence" value="ECO:0007669"/>
    <property type="project" value="TreeGrafter"/>
</dbReference>
<sequence>MKKAILVLTNSEDGAHSKVVIAKLISRGERVFRMDSDRLATGAVKVRFSVNQEGVEFIFKDGRDRLASDEIKSVWYRRPNHFNLGIHDSVQKAYAERELSALLEGLWAVAPEDIFWVSNPRALENARKKIAQIKLARSMNLHVPQTIISNDPEEIRSFYEACNGRIVFKAIYHEHLDYGTHSFNVPTTMITSAHLKRLDLIRTAPGFFQEFVERACELRITAVQDQLFPVRVAPHTGDITAVDWRDPHLEENLTHTLVEIPAGIAEICRSMLRKLDLAFGAFDFLVDKEGEIYFLEVNPNGQWYWLEAKTGVLISDAIADSLTTERR</sequence>
<dbReference type="Gene3D" id="3.30.470.20">
    <property type="entry name" value="ATP-grasp fold, B domain"/>
    <property type="match status" value="1"/>
</dbReference>
<evidence type="ECO:0000313" key="4">
    <source>
        <dbReference type="Proteomes" id="UP000230903"/>
    </source>
</evidence>
<dbReference type="PROSITE" id="PS50975">
    <property type="entry name" value="ATP_GRASP"/>
    <property type="match status" value="1"/>
</dbReference>
<comment type="caution">
    <text evidence="3">The sequence shown here is derived from an EMBL/GenBank/DDBJ whole genome shotgun (WGS) entry which is preliminary data.</text>
</comment>
<dbReference type="AlphaFoldDB" id="A0A2H0UNP0"/>
<dbReference type="GO" id="GO:0005524">
    <property type="term" value="F:ATP binding"/>
    <property type="evidence" value="ECO:0007669"/>
    <property type="project" value="UniProtKB-UniRule"/>
</dbReference>
<dbReference type="PANTHER" id="PTHR21621">
    <property type="entry name" value="RIBOSOMAL PROTEIN S6 MODIFICATION PROTEIN"/>
    <property type="match status" value="1"/>
</dbReference>
<protein>
    <recommendedName>
        <fullName evidence="2">ATP-grasp domain-containing protein</fullName>
    </recommendedName>
</protein>
<dbReference type="InterPro" id="IPR048936">
    <property type="entry name" value="MvdD-like_ATPgrasp"/>
</dbReference>
<feature type="domain" description="ATP-grasp" evidence="2">
    <location>
        <begin position="133"/>
        <end position="323"/>
    </location>
</feature>
<dbReference type="GO" id="GO:0005737">
    <property type="term" value="C:cytoplasm"/>
    <property type="evidence" value="ECO:0007669"/>
    <property type="project" value="TreeGrafter"/>
</dbReference>
<evidence type="ECO:0000256" key="1">
    <source>
        <dbReference type="PROSITE-ProRule" id="PRU00409"/>
    </source>
</evidence>
<organism evidence="3 4">
    <name type="scientific">Candidatus Harrisonbacteria bacterium CG10_big_fil_rev_8_21_14_0_10_45_28</name>
    <dbReference type="NCBI Taxonomy" id="1974586"/>
    <lineage>
        <taxon>Bacteria</taxon>
        <taxon>Candidatus Harrisoniibacteriota</taxon>
    </lineage>
</organism>
<dbReference type="Proteomes" id="UP000230903">
    <property type="component" value="Unassembled WGS sequence"/>
</dbReference>
<dbReference type="Pfam" id="PF21068">
    <property type="entry name" value="ATPgraspMvdD"/>
    <property type="match status" value="1"/>
</dbReference>
<dbReference type="GO" id="GO:0046872">
    <property type="term" value="F:metal ion binding"/>
    <property type="evidence" value="ECO:0007669"/>
    <property type="project" value="InterPro"/>
</dbReference>